<dbReference type="HOGENOM" id="CLU_000604_1_22_7"/>
<dbReference type="Gene3D" id="3.40.50.300">
    <property type="entry name" value="P-loop containing nucleotide triphosphate hydrolases"/>
    <property type="match status" value="1"/>
</dbReference>
<dbReference type="InterPro" id="IPR027417">
    <property type="entry name" value="P-loop_NTPase"/>
</dbReference>
<evidence type="ECO:0000256" key="1">
    <source>
        <dbReference type="ARBA" id="ARBA00022448"/>
    </source>
</evidence>
<keyword evidence="3 5" id="KW-0067">ATP-binding</keyword>
<accession>A0A0A8H5L2</accession>
<dbReference type="Pfam" id="PF00005">
    <property type="entry name" value="ABC_tran"/>
    <property type="match status" value="1"/>
</dbReference>
<evidence type="ECO:0000256" key="2">
    <source>
        <dbReference type="ARBA" id="ARBA00022741"/>
    </source>
</evidence>
<name>A0A0A8H5L2_9BACT</name>
<keyword evidence="1" id="KW-0813">Transport</keyword>
<dbReference type="InterPro" id="IPR003593">
    <property type="entry name" value="AAA+_ATPase"/>
</dbReference>
<dbReference type="Proteomes" id="UP000031163">
    <property type="component" value="Chromosome"/>
</dbReference>
<proteinExistence type="predicted"/>
<dbReference type="SMART" id="SM00382">
    <property type="entry name" value="AAA"/>
    <property type="match status" value="1"/>
</dbReference>
<dbReference type="GO" id="GO:0016887">
    <property type="term" value="F:ATP hydrolysis activity"/>
    <property type="evidence" value="ECO:0007669"/>
    <property type="project" value="InterPro"/>
</dbReference>
<protein>
    <submittedName>
        <fullName evidence="5">Molybdenum ABC transporter ModABC, ATP-binding protein</fullName>
    </submittedName>
</protein>
<dbReference type="SUPFAM" id="SSF52540">
    <property type="entry name" value="P-loop containing nucleoside triphosphate hydrolases"/>
    <property type="match status" value="1"/>
</dbReference>
<feature type="domain" description="ABC transporter" evidence="4">
    <location>
        <begin position="1"/>
        <end position="226"/>
    </location>
</feature>
<keyword evidence="2" id="KW-0547">Nucleotide-binding</keyword>
<gene>
    <name evidence="5" type="primary">modC</name>
    <name evidence="5" type="ORF">CINS_1248</name>
</gene>
<dbReference type="PANTHER" id="PTHR42781:SF4">
    <property type="entry name" value="SPERMIDINE_PUTRESCINE IMPORT ATP-BINDING PROTEIN POTA"/>
    <property type="match status" value="1"/>
</dbReference>
<dbReference type="RefSeq" id="WP_039650773.1">
    <property type="nucleotide sequence ID" value="NZ_CP007770.1"/>
</dbReference>
<dbReference type="STRING" id="1031564.CINS_1248"/>
<organism evidence="5 6">
    <name type="scientific">Campylobacter insulaenigrae NCTC 12927</name>
    <dbReference type="NCBI Taxonomy" id="1031564"/>
    <lineage>
        <taxon>Bacteria</taxon>
        <taxon>Pseudomonadati</taxon>
        <taxon>Campylobacterota</taxon>
        <taxon>Epsilonproteobacteria</taxon>
        <taxon>Campylobacterales</taxon>
        <taxon>Campylobacteraceae</taxon>
        <taxon>Campylobacter</taxon>
    </lineage>
</organism>
<evidence type="ECO:0000259" key="4">
    <source>
        <dbReference type="PROSITE" id="PS50893"/>
    </source>
</evidence>
<dbReference type="PROSITE" id="PS50893">
    <property type="entry name" value="ABC_TRANSPORTER_2"/>
    <property type="match status" value="1"/>
</dbReference>
<evidence type="ECO:0000313" key="6">
    <source>
        <dbReference type="Proteomes" id="UP000031163"/>
    </source>
</evidence>
<dbReference type="AlphaFoldDB" id="A0A0A8H5L2"/>
<dbReference type="InterPro" id="IPR003439">
    <property type="entry name" value="ABC_transporter-like_ATP-bd"/>
</dbReference>
<dbReference type="GO" id="GO:0005524">
    <property type="term" value="F:ATP binding"/>
    <property type="evidence" value="ECO:0007669"/>
    <property type="project" value="UniProtKB-KW"/>
</dbReference>
<dbReference type="PANTHER" id="PTHR42781">
    <property type="entry name" value="SPERMIDINE/PUTRESCINE IMPORT ATP-BINDING PROTEIN POTA"/>
    <property type="match status" value="1"/>
</dbReference>
<dbReference type="InterPro" id="IPR050093">
    <property type="entry name" value="ABC_SmlMolc_Importer"/>
</dbReference>
<dbReference type="InterPro" id="IPR017871">
    <property type="entry name" value="ABC_transporter-like_CS"/>
</dbReference>
<evidence type="ECO:0000256" key="3">
    <source>
        <dbReference type="ARBA" id="ARBA00022840"/>
    </source>
</evidence>
<dbReference type="EMBL" id="CP007770">
    <property type="protein sequence ID" value="AJC88204.1"/>
    <property type="molecule type" value="Genomic_DNA"/>
</dbReference>
<evidence type="ECO:0000313" key="5">
    <source>
        <dbReference type="EMBL" id="AJC88204.1"/>
    </source>
</evidence>
<dbReference type="KEGG" id="cis:CINS_1248"/>
<dbReference type="GeneID" id="74432030"/>
<dbReference type="PROSITE" id="PS00211">
    <property type="entry name" value="ABC_TRANSPORTER_1"/>
    <property type="match status" value="1"/>
</dbReference>
<reference evidence="5 6" key="1">
    <citation type="journal article" date="2014" name="Genome Biol. Evol.">
        <title>Comparative Genomics of the Campylobacter lari Group.</title>
        <authorList>
            <person name="Miller W.G."/>
            <person name="Yee E."/>
            <person name="Chapman M.H."/>
            <person name="Smith T.P."/>
            <person name="Bono J.L."/>
            <person name="Huynh S."/>
            <person name="Parker C.T."/>
            <person name="Vandamme P."/>
            <person name="Luong K."/>
            <person name="Korlach J."/>
        </authorList>
    </citation>
    <scope>NUCLEOTIDE SEQUENCE [LARGE SCALE GENOMIC DNA]</scope>
    <source>
        <strain evidence="5 6">NCTC 12927</strain>
    </source>
</reference>
<sequence length="286" mass="32334">MLKVDVCKFFKNQNFKLQVKFEINQGDFLAIFGKSGSGKTTLLRIIAGFEKAEGECEFNKQIFFNTEQFLSIQKRNIGFLFQDYALFENMNVEQNLLYAKNDKQAANELLELLNLSSHKNSSILELSGGQKQRVALARALMRKPKLLLLDEPLSALDNEMKIILQDYLLKIHKNYNITTILISHDVSEVYKLANKVIILDQGQIIKQGNPSEVFLQTKGSQKFAIKARILKLQKQDSIIVAILGIGTQISQVILSPLEAQNLKENDEVVLSQKAFGLNLSKININS</sequence>